<feature type="transmembrane region" description="Helical" evidence="1">
    <location>
        <begin position="26"/>
        <end position="46"/>
    </location>
</feature>
<comment type="caution">
    <text evidence="2">The sequence shown here is derived from an EMBL/GenBank/DDBJ whole genome shotgun (WGS) entry which is preliminary data.</text>
</comment>
<evidence type="ECO:0008006" key="4">
    <source>
        <dbReference type="Google" id="ProtNLM"/>
    </source>
</evidence>
<gene>
    <name evidence="2" type="ORF">CDL23_02035</name>
</gene>
<evidence type="ECO:0000313" key="2">
    <source>
        <dbReference type="EMBL" id="PLT77387.1"/>
    </source>
</evidence>
<reference evidence="2 3" key="1">
    <citation type="journal article" date="2017" name="Genome Med.">
        <title>A novel Ruminococcus gnavus clade enriched in inflammatory bowel disease patients.</title>
        <authorList>
            <person name="Hall A.B."/>
            <person name="Yassour M."/>
            <person name="Sauk J."/>
            <person name="Garner A."/>
            <person name="Jiang X."/>
            <person name="Arthur T."/>
            <person name="Lagoudas G.K."/>
            <person name="Vatanen T."/>
            <person name="Fornelos N."/>
            <person name="Wilson R."/>
            <person name="Bertha M."/>
            <person name="Cohen M."/>
            <person name="Garber J."/>
            <person name="Khalili H."/>
            <person name="Gevers D."/>
            <person name="Ananthakrishnan A.N."/>
            <person name="Kugathasan S."/>
            <person name="Lander E.S."/>
            <person name="Blainey P."/>
            <person name="Vlamakis H."/>
            <person name="Xavier R.J."/>
            <person name="Huttenhower C."/>
        </authorList>
    </citation>
    <scope>NUCLEOTIDE SEQUENCE [LARGE SCALE GENOMIC DNA]</scope>
    <source>
        <strain evidence="2 3">RJX1125</strain>
    </source>
</reference>
<evidence type="ECO:0000313" key="3">
    <source>
        <dbReference type="Proteomes" id="UP000235093"/>
    </source>
</evidence>
<accession>A0A2N5PQH8</accession>
<evidence type="ECO:0000256" key="1">
    <source>
        <dbReference type="SAM" id="Phobius"/>
    </source>
</evidence>
<feature type="transmembrane region" description="Helical" evidence="1">
    <location>
        <begin position="78"/>
        <end position="97"/>
    </location>
</feature>
<keyword evidence="1" id="KW-0812">Transmembrane</keyword>
<keyword evidence="1" id="KW-0472">Membrane</keyword>
<sequence length="209" mass="24240">MENVSYFENKLFRIVEKVVNLIKLNFIWLLFSIPVVTIGAANCALYEISVKIAKNEEGYIFRDFTTAFKQNWKGSFRIWLFYLFVGAGLHIDTVFWNNTEGDLAVAMVVFTRILKVVWFLFILYTFPLITKIKNREGITIRNAALLVFKYLPASCYMILWIAILWIAGKFWAPVFFAEILMGVSLAAFICNKVITRILEKEKVFGDSEQ</sequence>
<dbReference type="AlphaFoldDB" id="A0A2N5PQH8"/>
<dbReference type="Proteomes" id="UP000235093">
    <property type="component" value="Unassembled WGS sequence"/>
</dbReference>
<organism evidence="2 3">
    <name type="scientific">Mediterraneibacter gnavus</name>
    <name type="common">Ruminococcus gnavus</name>
    <dbReference type="NCBI Taxonomy" id="33038"/>
    <lineage>
        <taxon>Bacteria</taxon>
        <taxon>Bacillati</taxon>
        <taxon>Bacillota</taxon>
        <taxon>Clostridia</taxon>
        <taxon>Lachnospirales</taxon>
        <taxon>Lachnospiraceae</taxon>
        <taxon>Mediterraneibacter</taxon>
    </lineage>
</organism>
<dbReference type="RefSeq" id="WP_101883734.1">
    <property type="nucleotide sequence ID" value="NZ_JAPRAW010000003.1"/>
</dbReference>
<feature type="transmembrane region" description="Helical" evidence="1">
    <location>
        <begin position="174"/>
        <end position="194"/>
    </location>
</feature>
<dbReference type="InterPro" id="IPR006938">
    <property type="entry name" value="DUF624"/>
</dbReference>
<name>A0A2N5PQH8_MEDGN</name>
<protein>
    <recommendedName>
        <fullName evidence="4">DUF624 domain-containing protein</fullName>
    </recommendedName>
</protein>
<dbReference type="EMBL" id="NIHT01000002">
    <property type="protein sequence ID" value="PLT77387.1"/>
    <property type="molecule type" value="Genomic_DNA"/>
</dbReference>
<keyword evidence="1" id="KW-1133">Transmembrane helix</keyword>
<proteinExistence type="predicted"/>
<feature type="transmembrane region" description="Helical" evidence="1">
    <location>
        <begin position="147"/>
        <end position="168"/>
    </location>
</feature>
<feature type="transmembrane region" description="Helical" evidence="1">
    <location>
        <begin position="103"/>
        <end position="126"/>
    </location>
</feature>
<dbReference type="Pfam" id="PF04854">
    <property type="entry name" value="DUF624"/>
    <property type="match status" value="1"/>
</dbReference>